<feature type="transmembrane region" description="Helical" evidence="1">
    <location>
        <begin position="485"/>
        <end position="504"/>
    </location>
</feature>
<evidence type="ECO:0000256" key="2">
    <source>
        <dbReference type="SAM" id="SignalP"/>
    </source>
</evidence>
<feature type="chain" id="PRO_5007285340" description="Nose resistant-to-fluoxetine protein N-terminal domain-containing protein" evidence="2">
    <location>
        <begin position="30"/>
        <end position="757"/>
    </location>
</feature>
<organism evidence="4">
    <name type="scientific">Rhipicephalus appendiculatus</name>
    <name type="common">Brown ear tick</name>
    <dbReference type="NCBI Taxonomy" id="34631"/>
    <lineage>
        <taxon>Eukaryota</taxon>
        <taxon>Metazoa</taxon>
        <taxon>Ecdysozoa</taxon>
        <taxon>Arthropoda</taxon>
        <taxon>Chelicerata</taxon>
        <taxon>Arachnida</taxon>
        <taxon>Acari</taxon>
        <taxon>Parasitiformes</taxon>
        <taxon>Ixodida</taxon>
        <taxon>Ixodoidea</taxon>
        <taxon>Ixodidae</taxon>
        <taxon>Rhipicephalinae</taxon>
        <taxon>Rhipicephalus</taxon>
        <taxon>Rhipicephalus</taxon>
    </lineage>
</organism>
<feature type="transmembrane region" description="Helical" evidence="1">
    <location>
        <begin position="310"/>
        <end position="328"/>
    </location>
</feature>
<accession>A0A131YJ25</accession>
<feature type="transmembrane region" description="Helical" evidence="1">
    <location>
        <begin position="458"/>
        <end position="478"/>
    </location>
</feature>
<feature type="transmembrane region" description="Helical" evidence="1">
    <location>
        <begin position="348"/>
        <end position="374"/>
    </location>
</feature>
<dbReference type="PANTHER" id="PTHR11161:SF0">
    <property type="entry name" value="O-ACYLTRANSFERASE LIKE PROTEIN"/>
    <property type="match status" value="1"/>
</dbReference>
<keyword evidence="1" id="KW-0812">Transmembrane</keyword>
<dbReference type="GO" id="GO:0016747">
    <property type="term" value="F:acyltransferase activity, transferring groups other than amino-acyl groups"/>
    <property type="evidence" value="ECO:0007669"/>
    <property type="project" value="InterPro"/>
</dbReference>
<feature type="transmembrane region" description="Helical" evidence="1">
    <location>
        <begin position="605"/>
        <end position="625"/>
    </location>
</feature>
<evidence type="ECO:0000313" key="4">
    <source>
        <dbReference type="EMBL" id="JAP79293.1"/>
    </source>
</evidence>
<dbReference type="EMBL" id="GEDV01009264">
    <property type="protein sequence ID" value="JAP79293.1"/>
    <property type="molecule type" value="Transcribed_RNA"/>
</dbReference>
<keyword evidence="2" id="KW-0732">Signal</keyword>
<keyword evidence="1" id="KW-1133">Transmembrane helix</keyword>
<feature type="transmembrane region" description="Helical" evidence="1">
    <location>
        <begin position="566"/>
        <end position="585"/>
    </location>
</feature>
<proteinExistence type="predicted"/>
<dbReference type="SMART" id="SM00703">
    <property type="entry name" value="NRF"/>
    <property type="match status" value="1"/>
</dbReference>
<evidence type="ECO:0000259" key="3">
    <source>
        <dbReference type="SMART" id="SM00703"/>
    </source>
</evidence>
<dbReference type="Pfam" id="PF01757">
    <property type="entry name" value="Acyl_transf_3"/>
    <property type="match status" value="1"/>
</dbReference>
<feature type="transmembrane region" description="Helical" evidence="1">
    <location>
        <begin position="536"/>
        <end position="554"/>
    </location>
</feature>
<feature type="domain" description="Nose resistant-to-fluoxetine protein N-terminal" evidence="3">
    <location>
        <begin position="86"/>
        <end position="232"/>
    </location>
</feature>
<dbReference type="InterPro" id="IPR002656">
    <property type="entry name" value="Acyl_transf_3_dom"/>
</dbReference>
<dbReference type="AlphaFoldDB" id="A0A131YJ25"/>
<dbReference type="Pfam" id="PF20146">
    <property type="entry name" value="NRF"/>
    <property type="match status" value="1"/>
</dbReference>
<feature type="transmembrane region" description="Helical" evidence="1">
    <location>
        <begin position="632"/>
        <end position="655"/>
    </location>
</feature>
<name>A0A131YJ25_RHIAP</name>
<feature type="signal peptide" evidence="2">
    <location>
        <begin position="1"/>
        <end position="29"/>
    </location>
</feature>
<protein>
    <recommendedName>
        <fullName evidence="3">Nose resistant-to-fluoxetine protein N-terminal domain-containing protein</fullName>
    </recommendedName>
</protein>
<sequence length="757" mass="85687">MARAPGRTMFVLLLGATALLSSLPQTAVALNATDETLTTLASVIDMVTTTQAPEPNMLERLRKTVRERLDASYDSMAERFLSAKMSPQCAFKLLKFVHGLRNFEPWTLRMIDASGKYPTGLFQGSLTDLGAYDQCIETVIHDEYGGEKVRAQYCSVYIKLGKDMSFLEHLDDALRLSHRRTPTFSRFQNDDIVHGVKIGLCIVHECKPEDIEAIAGVLITGDTKVTVTDCVTNKPTEIDTTQAAIIGVLGVIAFFMAVSTAIDIYLNNTRGDEPRGTALTALTSFSVVANSKMLVRVAEDKQSDAYKLRFLHGMRFFSIGWVVLGHSYSTFNFTNMARLVNALHYGDNIMFCFIMAGYLSVDTFLFLAGYLLTYNLLRERSNALFGTIIAVIRRYIRGTIPIAFCIMCTFLAPLVFKGPTTPTLYEYFYREIRTQYWALLLQIRNFTGKLHIGMYGHLWYMSTDFQLFVISVIILQFFKKKIWTTIIVFGTLSLIACSISAWQVSNTIYTPFVLPMADNFTIMTGTLNKFYTHPSYHGVAFFFGAMTQLFLYRYPSIKISKMLQAGMWLMSAACGLTAILIMYDWNRGEHPPEWAKLSFAFSERLLWSVWLAWLTFACSTGRGGFIAKWLSWSAFVPFSRLSFGVYLLHVPYYYIRLNVTRERIFFSHYTMVTQYFGALVASYLLSYILFVACEAPTGRIEKLLLMPKRRPQLHDDKSTVPYVEDKSGMLNPQMLYKPKAETATNGTAAPPGQSSYL</sequence>
<feature type="transmembrane region" description="Helical" evidence="1">
    <location>
        <begin position="395"/>
        <end position="416"/>
    </location>
</feature>
<reference evidence="4" key="1">
    <citation type="journal article" date="2016" name="Ticks Tick Borne Dis.">
        <title>De novo assembly and annotation of the salivary gland transcriptome of Rhipicephalus appendiculatus male and female ticks during blood feeding.</title>
        <authorList>
            <person name="de Castro M.H."/>
            <person name="de Klerk D."/>
            <person name="Pienaar R."/>
            <person name="Latif A.A."/>
            <person name="Rees D.J."/>
            <person name="Mans B.J."/>
        </authorList>
    </citation>
    <scope>NUCLEOTIDE SEQUENCE</scope>
    <source>
        <tissue evidence="4">Salivary glands</tissue>
    </source>
</reference>
<dbReference type="InterPro" id="IPR006621">
    <property type="entry name" value="Nose-resist-to-fluoxetine_N"/>
</dbReference>
<keyword evidence="1" id="KW-0472">Membrane</keyword>
<feature type="transmembrane region" description="Helical" evidence="1">
    <location>
        <begin position="243"/>
        <end position="266"/>
    </location>
</feature>
<dbReference type="InterPro" id="IPR052728">
    <property type="entry name" value="O2_lipid_transport_reg"/>
</dbReference>
<evidence type="ECO:0000256" key="1">
    <source>
        <dbReference type="SAM" id="Phobius"/>
    </source>
</evidence>
<dbReference type="PANTHER" id="PTHR11161">
    <property type="entry name" value="O-ACYLTRANSFERASE"/>
    <property type="match status" value="1"/>
</dbReference>
<feature type="transmembrane region" description="Helical" evidence="1">
    <location>
        <begin position="675"/>
        <end position="693"/>
    </location>
</feature>